<dbReference type="Pfam" id="PF04245">
    <property type="entry name" value="NA37"/>
    <property type="match status" value="1"/>
</dbReference>
<organism evidence="1 2">
    <name type="scientific">Microscilla marina ATCC 23134</name>
    <dbReference type="NCBI Taxonomy" id="313606"/>
    <lineage>
        <taxon>Bacteria</taxon>
        <taxon>Pseudomonadati</taxon>
        <taxon>Bacteroidota</taxon>
        <taxon>Cytophagia</taxon>
        <taxon>Cytophagales</taxon>
        <taxon>Microscillaceae</taxon>
        <taxon>Microscilla</taxon>
    </lineage>
</organism>
<dbReference type="OrthoDB" id="9153118at2"/>
<dbReference type="InterPro" id="IPR007358">
    <property type="entry name" value="Nucleoid_associated_NdpA"/>
</dbReference>
<gene>
    <name evidence="1" type="ORF">M23134_00610</name>
</gene>
<evidence type="ECO:0000313" key="2">
    <source>
        <dbReference type="Proteomes" id="UP000004095"/>
    </source>
</evidence>
<dbReference type="GO" id="GO:0009295">
    <property type="term" value="C:nucleoid"/>
    <property type="evidence" value="ECO:0007669"/>
    <property type="project" value="InterPro"/>
</dbReference>
<keyword evidence="2" id="KW-1185">Reference proteome</keyword>
<dbReference type="AlphaFoldDB" id="A1ZY92"/>
<reference evidence="1 2" key="1">
    <citation type="submission" date="2007-01" db="EMBL/GenBank/DDBJ databases">
        <authorList>
            <person name="Haygood M."/>
            <person name="Podell S."/>
            <person name="Anderson C."/>
            <person name="Hopkinson B."/>
            <person name="Roe K."/>
            <person name="Barbeau K."/>
            <person name="Gaasterland T."/>
            <person name="Ferriera S."/>
            <person name="Johnson J."/>
            <person name="Kravitz S."/>
            <person name="Beeson K."/>
            <person name="Sutton G."/>
            <person name="Rogers Y.-H."/>
            <person name="Friedman R."/>
            <person name="Frazier M."/>
            <person name="Venter J.C."/>
        </authorList>
    </citation>
    <scope>NUCLEOTIDE SEQUENCE [LARGE SCALE GENOMIC DNA]</scope>
    <source>
        <strain evidence="1 2">ATCC 23134</strain>
    </source>
</reference>
<protein>
    <recommendedName>
        <fullName evidence="3">Nucleoid-associated protein</fullName>
    </recommendedName>
</protein>
<evidence type="ECO:0008006" key="3">
    <source>
        <dbReference type="Google" id="ProtNLM"/>
    </source>
</evidence>
<accession>A1ZY92</accession>
<name>A1ZY92_MICM2</name>
<evidence type="ECO:0000313" key="1">
    <source>
        <dbReference type="EMBL" id="EAY24658.1"/>
    </source>
</evidence>
<dbReference type="RefSeq" id="WP_002704383.1">
    <property type="nucleotide sequence ID" value="NZ_AAWS01000064.1"/>
</dbReference>
<dbReference type="Proteomes" id="UP000004095">
    <property type="component" value="Unassembled WGS sequence"/>
</dbReference>
<proteinExistence type="predicted"/>
<sequence length="353" mass="41924">MFNFDGVSLQNIVVHNVGNKSKEEGVQLSKTLLNLNDDLIQDLLLKYFLSSFKTDAFFQFGHDSDVNLNEVYHYVDQIFENPDNFYDQSVNIAKHLYEASHHNKIKGGEFYIVHFTDCIVDDELADAVGLFKSENKDTYLRVYQQNNNFNIDYADGININKLDKGCLIFNTEKEHGYKVCIVDNLNKSSQAQYWRDDFLRVKPYENNFYHTQNYLTMCKDFVDEVLSEEQEVERPEQIALLNKSVEYFKEKEVFNESEFEQEVIQKPEVVEAFREYKEQYKEQHKEEADVELKFEDFEISSNAVKETKKKFKSVLKLDKNFSVYIHGNRDYVVKGFDEERQMSYYQLYYNDEK</sequence>
<dbReference type="eggNOG" id="COG3081">
    <property type="taxonomic scope" value="Bacteria"/>
</dbReference>
<dbReference type="EMBL" id="AAWS01000064">
    <property type="protein sequence ID" value="EAY24658.1"/>
    <property type="molecule type" value="Genomic_DNA"/>
</dbReference>
<comment type="caution">
    <text evidence="1">The sequence shown here is derived from an EMBL/GenBank/DDBJ whole genome shotgun (WGS) entry which is preliminary data.</text>
</comment>